<protein>
    <submittedName>
        <fullName evidence="3">Uncharacterized protein</fullName>
    </submittedName>
</protein>
<evidence type="ECO:0000313" key="3">
    <source>
        <dbReference type="EMBL" id="KAF9986855.1"/>
    </source>
</evidence>
<feature type="compositionally biased region" description="Basic and acidic residues" evidence="2">
    <location>
        <begin position="51"/>
        <end position="74"/>
    </location>
</feature>
<feature type="coiled-coil region" evidence="1">
    <location>
        <begin position="566"/>
        <end position="621"/>
    </location>
</feature>
<keyword evidence="1" id="KW-0175">Coiled coil</keyword>
<feature type="compositionally biased region" description="Basic and acidic residues" evidence="2">
    <location>
        <begin position="307"/>
        <end position="320"/>
    </location>
</feature>
<feature type="region of interest" description="Disordered" evidence="2">
    <location>
        <begin position="1"/>
        <end position="194"/>
    </location>
</feature>
<dbReference type="AlphaFoldDB" id="A0A9P6SPS6"/>
<feature type="compositionally biased region" description="Low complexity" evidence="2">
    <location>
        <begin position="79"/>
        <end position="98"/>
    </location>
</feature>
<feature type="compositionally biased region" description="Polar residues" evidence="2">
    <location>
        <begin position="492"/>
        <end position="501"/>
    </location>
</feature>
<feature type="compositionally biased region" description="Polar residues" evidence="2">
    <location>
        <begin position="179"/>
        <end position="192"/>
    </location>
</feature>
<organism evidence="3 4">
    <name type="scientific">Modicella reniformis</name>
    <dbReference type="NCBI Taxonomy" id="1440133"/>
    <lineage>
        <taxon>Eukaryota</taxon>
        <taxon>Fungi</taxon>
        <taxon>Fungi incertae sedis</taxon>
        <taxon>Mucoromycota</taxon>
        <taxon>Mortierellomycotina</taxon>
        <taxon>Mortierellomycetes</taxon>
        <taxon>Mortierellales</taxon>
        <taxon>Mortierellaceae</taxon>
        <taxon>Modicella</taxon>
    </lineage>
</organism>
<feature type="coiled-coil region" evidence="1">
    <location>
        <begin position="685"/>
        <end position="783"/>
    </location>
</feature>
<feature type="compositionally biased region" description="Polar residues" evidence="2">
    <location>
        <begin position="157"/>
        <end position="172"/>
    </location>
</feature>
<comment type="caution">
    <text evidence="3">The sequence shown here is derived from an EMBL/GenBank/DDBJ whole genome shotgun (WGS) entry which is preliminary data.</text>
</comment>
<dbReference type="EMBL" id="JAAAHW010003205">
    <property type="protein sequence ID" value="KAF9986855.1"/>
    <property type="molecule type" value="Genomic_DNA"/>
</dbReference>
<feature type="region of interest" description="Disordered" evidence="2">
    <location>
        <begin position="468"/>
        <end position="506"/>
    </location>
</feature>
<sequence>MTPHDSPKTTQRSVSRRREINNIQLPPTPDGELPSLDQYEEMLQKMASPVEPREPRTNLKRVEHDREARAERIARQTRKLQQQQQERQQQQEPDLQLRSEPMPLGSNLSSQVEDPSGLAAHVPVSTKDRKFRRRSSLPSSFGEASNQVLSNLKRRSSVLQRSPSGSLSSQVQAIEGNPTHGSSGNDGQGSHRNSWENENVELREDLILSLDRSQNTNSNAKFLFHTEEEENNSIHTSETEQQKSEQLRNNKRNSGRLSISSTKPFLTTKSYLRLSHTSQSDVQELAMLEVPESDNIDQGGGSSIGDVDARSQTDESDRQTEQFQRNLQQLQEGETNATTPLEMATLEGSSIPSGPPNMQQFLASMDEGGVIPSPYRSATASRSRSTTPISGIRLPSALAPTSAMSAPISPPSFPRKGSPAGRRVKLGMPVSASILPQLMSRPRAGSVASVSSMNNMNSITMDSALQQAHPTQPLPSLPPPPPMTAPLPTVPSTTRGDMTTQRRLKASGSKDLTILAPQLLSESHQGQGQDSLLTPVSLPSMSPEVMEHGSLFSASLGSPGHQPFQITRLKKRVSALEKELETLGKEFSSRIRDESELQFKVEQLTVERDALEKQVALLQGHVFKDDDPDLQFAHQDKDMLMKEWMARQDRSQTETSSSTISTLMNTGEDASPLQSALIDLGRGASETKNEEIQRLRLERDALQEGRSVLNREIETMNARLEQEEAQYRSLQDTVQRQTAKISRFESQHASEVEQLQRDHEEILERVVIEHANALNDLSELQKSRSEDSHYRLREELEEKLQKEWVAKEKAFKSCLEEQSAQNEALEEKLFTQRKVHSVLEEERESWRQTSQSLERQLAIEKLQQQESVYKLEQVEKENRRLRAILADLDLAALLSREEPEVEHESKYLSEEMKVIYEIQRERWMDQIQLLERKVAKTEESAVTILQKNMELMVALDLAQSS</sequence>
<dbReference type="OrthoDB" id="2447185at2759"/>
<evidence type="ECO:0000256" key="2">
    <source>
        <dbReference type="SAM" id="MobiDB-lite"/>
    </source>
</evidence>
<feature type="region of interest" description="Disordered" evidence="2">
    <location>
        <begin position="228"/>
        <end position="261"/>
    </location>
</feature>
<evidence type="ECO:0000313" key="4">
    <source>
        <dbReference type="Proteomes" id="UP000749646"/>
    </source>
</evidence>
<evidence type="ECO:0000256" key="1">
    <source>
        <dbReference type="SAM" id="Coils"/>
    </source>
</evidence>
<feature type="region of interest" description="Disordered" evidence="2">
    <location>
        <begin position="292"/>
        <end position="324"/>
    </location>
</feature>
<keyword evidence="4" id="KW-1185">Reference proteome</keyword>
<feature type="coiled-coil region" evidence="1">
    <location>
        <begin position="815"/>
        <end position="940"/>
    </location>
</feature>
<feature type="compositionally biased region" description="Pro residues" evidence="2">
    <location>
        <begin position="472"/>
        <end position="489"/>
    </location>
</feature>
<reference evidence="3" key="1">
    <citation type="journal article" date="2020" name="Fungal Divers.">
        <title>Resolving the Mortierellaceae phylogeny through synthesis of multi-gene phylogenetics and phylogenomics.</title>
        <authorList>
            <person name="Vandepol N."/>
            <person name="Liber J."/>
            <person name="Desiro A."/>
            <person name="Na H."/>
            <person name="Kennedy M."/>
            <person name="Barry K."/>
            <person name="Grigoriev I.V."/>
            <person name="Miller A.N."/>
            <person name="O'Donnell K."/>
            <person name="Stajich J.E."/>
            <person name="Bonito G."/>
        </authorList>
    </citation>
    <scope>NUCLEOTIDE SEQUENCE</scope>
    <source>
        <strain evidence="3">MES-2147</strain>
    </source>
</reference>
<accession>A0A9P6SPS6</accession>
<proteinExistence type="predicted"/>
<name>A0A9P6SPS6_9FUNG</name>
<dbReference type="Proteomes" id="UP000749646">
    <property type="component" value="Unassembled WGS sequence"/>
</dbReference>
<feature type="compositionally biased region" description="Basic and acidic residues" evidence="2">
    <location>
        <begin position="237"/>
        <end position="248"/>
    </location>
</feature>
<feature type="compositionally biased region" description="Polar residues" evidence="2">
    <location>
        <begin position="136"/>
        <end position="150"/>
    </location>
</feature>
<gene>
    <name evidence="3" type="ORF">BGZ65_005979</name>
</gene>